<accession>A0AA39FUW9</accession>
<reference evidence="2" key="2">
    <citation type="submission" date="2023-03" db="EMBL/GenBank/DDBJ databases">
        <authorList>
            <person name="Inwood S.N."/>
            <person name="Skelly J.G."/>
            <person name="Guhlin J."/>
            <person name="Harrop T.W.R."/>
            <person name="Goldson S.G."/>
            <person name="Dearden P.K."/>
        </authorList>
    </citation>
    <scope>NUCLEOTIDE SEQUENCE</scope>
    <source>
        <strain evidence="2">Irish</strain>
        <tissue evidence="2">Whole body</tissue>
    </source>
</reference>
<name>A0AA39FUW9_9HYME</name>
<sequence>MGLVSSNNTARFLSQSSSIPIHLFQTTNHIVCLADYGLLSGILRLLTSLYFYNRSFHRLPFQEVVRRYFLLFIVRGMTISCTCSIMSFLAIKIADLNNLYSNRIFLSTTAESTSGP</sequence>
<keyword evidence="1" id="KW-1133">Transmembrane helix</keyword>
<gene>
    <name evidence="2" type="ORF">PV328_000114</name>
</gene>
<feature type="transmembrane region" description="Helical" evidence="1">
    <location>
        <begin position="27"/>
        <end position="47"/>
    </location>
</feature>
<keyword evidence="3" id="KW-1185">Reference proteome</keyword>
<evidence type="ECO:0000313" key="2">
    <source>
        <dbReference type="EMBL" id="KAK0175925.1"/>
    </source>
</evidence>
<evidence type="ECO:0000256" key="1">
    <source>
        <dbReference type="SAM" id="Phobius"/>
    </source>
</evidence>
<evidence type="ECO:0000313" key="3">
    <source>
        <dbReference type="Proteomes" id="UP001168990"/>
    </source>
</evidence>
<protein>
    <submittedName>
        <fullName evidence="2">Uncharacterized protein</fullName>
    </submittedName>
</protein>
<comment type="caution">
    <text evidence="2">The sequence shown here is derived from an EMBL/GenBank/DDBJ whole genome shotgun (WGS) entry which is preliminary data.</text>
</comment>
<keyword evidence="1" id="KW-0812">Transmembrane</keyword>
<dbReference type="AlphaFoldDB" id="A0AA39FUW9"/>
<feature type="transmembrane region" description="Helical" evidence="1">
    <location>
        <begin position="68"/>
        <end position="91"/>
    </location>
</feature>
<reference evidence="2" key="1">
    <citation type="journal article" date="2023" name="bioRxiv">
        <title>Scaffold-level genome assemblies of two parasitoid biocontrol wasps reveal the parthenogenesis mechanism and an associated novel virus.</title>
        <authorList>
            <person name="Inwood S."/>
            <person name="Skelly J."/>
            <person name="Guhlin J."/>
            <person name="Harrop T."/>
            <person name="Goldson S."/>
            <person name="Dearden P."/>
        </authorList>
    </citation>
    <scope>NUCLEOTIDE SEQUENCE</scope>
    <source>
        <strain evidence="2">Irish</strain>
        <tissue evidence="2">Whole body</tissue>
    </source>
</reference>
<dbReference type="Proteomes" id="UP001168990">
    <property type="component" value="Unassembled WGS sequence"/>
</dbReference>
<dbReference type="EMBL" id="JAQQBS010000001">
    <property type="protein sequence ID" value="KAK0175925.1"/>
    <property type="molecule type" value="Genomic_DNA"/>
</dbReference>
<proteinExistence type="predicted"/>
<organism evidence="2 3">
    <name type="scientific">Microctonus aethiopoides</name>
    <dbReference type="NCBI Taxonomy" id="144406"/>
    <lineage>
        <taxon>Eukaryota</taxon>
        <taxon>Metazoa</taxon>
        <taxon>Ecdysozoa</taxon>
        <taxon>Arthropoda</taxon>
        <taxon>Hexapoda</taxon>
        <taxon>Insecta</taxon>
        <taxon>Pterygota</taxon>
        <taxon>Neoptera</taxon>
        <taxon>Endopterygota</taxon>
        <taxon>Hymenoptera</taxon>
        <taxon>Apocrita</taxon>
        <taxon>Ichneumonoidea</taxon>
        <taxon>Braconidae</taxon>
        <taxon>Euphorinae</taxon>
        <taxon>Microctonus</taxon>
    </lineage>
</organism>
<keyword evidence="1" id="KW-0472">Membrane</keyword>